<dbReference type="Proteomes" id="UP000830583">
    <property type="component" value="Chromosome"/>
</dbReference>
<proteinExistence type="predicted"/>
<dbReference type="RefSeq" id="WP_248435254.1">
    <property type="nucleotide sequence ID" value="NZ_CP096205.1"/>
</dbReference>
<organism evidence="3 4">
    <name type="scientific">Flavobacterium azooxidireducens</name>
    <dbReference type="NCBI Taxonomy" id="1871076"/>
    <lineage>
        <taxon>Bacteria</taxon>
        <taxon>Pseudomonadati</taxon>
        <taxon>Bacteroidota</taxon>
        <taxon>Flavobacteriia</taxon>
        <taxon>Flavobacteriales</taxon>
        <taxon>Flavobacteriaceae</taxon>
        <taxon>Flavobacterium</taxon>
    </lineage>
</organism>
<evidence type="ECO:0000256" key="1">
    <source>
        <dbReference type="SAM" id="Phobius"/>
    </source>
</evidence>
<dbReference type="SMART" id="SM00028">
    <property type="entry name" value="TPR"/>
    <property type="match status" value="3"/>
</dbReference>
<gene>
    <name evidence="3" type="ORF">M0M57_03005</name>
</gene>
<dbReference type="Gene3D" id="1.25.40.10">
    <property type="entry name" value="Tetratricopeptide repeat domain"/>
    <property type="match status" value="2"/>
</dbReference>
<feature type="chain" id="PRO_5046918709" evidence="2">
    <location>
        <begin position="26"/>
        <end position="382"/>
    </location>
</feature>
<protein>
    <submittedName>
        <fullName evidence="3">Tetratricopeptide repeat protein</fullName>
    </submittedName>
</protein>
<keyword evidence="1" id="KW-1133">Transmembrane helix</keyword>
<dbReference type="Pfam" id="PF13424">
    <property type="entry name" value="TPR_12"/>
    <property type="match status" value="1"/>
</dbReference>
<dbReference type="EMBL" id="CP096205">
    <property type="protein sequence ID" value="UPQ79813.1"/>
    <property type="molecule type" value="Genomic_DNA"/>
</dbReference>
<dbReference type="InterPro" id="IPR019734">
    <property type="entry name" value="TPR_rpt"/>
</dbReference>
<dbReference type="InterPro" id="IPR011990">
    <property type="entry name" value="TPR-like_helical_dom_sf"/>
</dbReference>
<keyword evidence="1" id="KW-0472">Membrane</keyword>
<keyword evidence="2" id="KW-0732">Signal</keyword>
<evidence type="ECO:0000313" key="3">
    <source>
        <dbReference type="EMBL" id="UPQ79813.1"/>
    </source>
</evidence>
<evidence type="ECO:0000313" key="4">
    <source>
        <dbReference type="Proteomes" id="UP000830583"/>
    </source>
</evidence>
<reference evidence="3" key="1">
    <citation type="submission" date="2022-04" db="EMBL/GenBank/DDBJ databases">
        <title>Consumption of N2O by Flavobacterium azooxidireducens sp. nov. isolated from Decomposing Leaf Litter of Phragmites australis (Cav.).</title>
        <authorList>
            <person name="Behrendt U."/>
            <person name="Spanner T."/>
            <person name="Augustin J."/>
            <person name="Horn M.A."/>
            <person name="Kolb S."/>
            <person name="Ulrich A."/>
        </authorList>
    </citation>
    <scope>NUCLEOTIDE SEQUENCE</scope>
    <source>
        <strain evidence="3">IGB 4-14</strain>
    </source>
</reference>
<evidence type="ECO:0000256" key="2">
    <source>
        <dbReference type="SAM" id="SignalP"/>
    </source>
</evidence>
<feature type="transmembrane region" description="Helical" evidence="1">
    <location>
        <begin position="339"/>
        <end position="360"/>
    </location>
</feature>
<accession>A0ABY4KJ92</accession>
<name>A0ABY4KJ92_9FLAO</name>
<dbReference type="SUPFAM" id="SSF48452">
    <property type="entry name" value="TPR-like"/>
    <property type="match status" value="2"/>
</dbReference>
<keyword evidence="4" id="KW-1185">Reference proteome</keyword>
<sequence>MKCNENIVFALVVALFLCCSSFLFGQTKTEFDSIFRMYTISIYENPDRAIFVGDSIFKAVSNSDIQVKALMLISAGYSSKRNYQKSLEFSNRANELSKNSDDVLLRIKIVNKTAIQYQQLKIYEKTIQYLDEAEELILAYPVRDSVTFYLANNYIVRGLVYKERLNCEIGITFLDKGIKEYAKVNNSNSIANSSIAYYNKGNCYVLLKNNEAAKLSFEESISLAKKISANSLLAFAQKGLAEVYTIEGRYQDAIAILNEAFVTSKSVGDLILNQGIYKGLSENYLALNNWENYQNYNLLYLQNRIRIKESERKSISTSLAEIKKEQKSKLEQLLPSYQYGIYFLIFLSLLIIISSILSYLKIKKENIFLQNVIDRLQKTKNE</sequence>
<feature type="signal peptide" evidence="2">
    <location>
        <begin position="1"/>
        <end position="25"/>
    </location>
</feature>
<keyword evidence="1" id="KW-0812">Transmembrane</keyword>